<dbReference type="PANTHER" id="PTHR11135">
    <property type="entry name" value="HISTONE ACETYLTRANSFERASE-RELATED"/>
    <property type="match status" value="1"/>
</dbReference>
<dbReference type="STRING" id="1216932.CM240_1894"/>
<dbReference type="InterPro" id="IPR007197">
    <property type="entry name" value="rSAM"/>
</dbReference>
<dbReference type="InterPro" id="IPR032432">
    <property type="entry name" value="Radical_SAM_C"/>
</dbReference>
<dbReference type="SFLD" id="SFLDS00029">
    <property type="entry name" value="Radical_SAM"/>
    <property type="match status" value="1"/>
</dbReference>
<keyword evidence="9" id="KW-1185">Reference proteome</keyword>
<dbReference type="RefSeq" id="WP_044038678.1">
    <property type="nucleotide sequence ID" value="NZ_HG917868.1"/>
</dbReference>
<keyword evidence="2" id="KW-0004">4Fe-4S</keyword>
<evidence type="ECO:0000256" key="5">
    <source>
        <dbReference type="ARBA" id="ARBA00023004"/>
    </source>
</evidence>
<dbReference type="PATRIC" id="fig|1216932.3.peg.1893"/>
<dbReference type="KEGG" id="clt:CM240_1894"/>
<evidence type="ECO:0000256" key="1">
    <source>
        <dbReference type="ARBA" id="ARBA00001966"/>
    </source>
</evidence>
<dbReference type="InterPro" id="IPR058240">
    <property type="entry name" value="rSAM_sf"/>
</dbReference>
<reference evidence="8 9" key="1">
    <citation type="submission" date="2013-11" db="EMBL/GenBank/DDBJ databases">
        <title>Complete genome sequence of Clostridum sp. M2/40.</title>
        <authorList>
            <person name="Wibberg D."/>
            <person name="Puehler A."/>
            <person name="Schlueter A."/>
        </authorList>
    </citation>
    <scope>NUCLEOTIDE SEQUENCE [LARGE SCALE GENOMIC DNA]</scope>
    <source>
        <strain evidence="9">M2/40</strain>
    </source>
</reference>
<evidence type="ECO:0000256" key="6">
    <source>
        <dbReference type="ARBA" id="ARBA00023014"/>
    </source>
</evidence>
<accession>W6S404</accession>
<dbReference type="SUPFAM" id="SSF102114">
    <property type="entry name" value="Radical SAM enzymes"/>
    <property type="match status" value="1"/>
</dbReference>
<dbReference type="AlphaFoldDB" id="W6S404"/>
<dbReference type="PANTHER" id="PTHR11135:SF0">
    <property type="entry name" value="ELONGATOR COMPLEX PROTEIN 3"/>
    <property type="match status" value="1"/>
</dbReference>
<dbReference type="CDD" id="cd01335">
    <property type="entry name" value="Radical_SAM"/>
    <property type="match status" value="1"/>
</dbReference>
<dbReference type="PROSITE" id="PS51918">
    <property type="entry name" value="RADICAL_SAM"/>
    <property type="match status" value="1"/>
</dbReference>
<evidence type="ECO:0000313" key="8">
    <source>
        <dbReference type="EMBL" id="CDM69052.1"/>
    </source>
</evidence>
<dbReference type="EMBL" id="HG917868">
    <property type="protein sequence ID" value="CDM69052.1"/>
    <property type="molecule type" value="Genomic_DNA"/>
</dbReference>
<dbReference type="Pfam" id="PF16199">
    <property type="entry name" value="Radical_SAM_C"/>
    <property type="match status" value="1"/>
</dbReference>
<proteinExistence type="predicted"/>
<dbReference type="GO" id="GO:0003824">
    <property type="term" value="F:catalytic activity"/>
    <property type="evidence" value="ECO:0007669"/>
    <property type="project" value="InterPro"/>
</dbReference>
<dbReference type="eggNOG" id="COG1243">
    <property type="taxonomic scope" value="Bacteria"/>
</dbReference>
<evidence type="ECO:0000256" key="2">
    <source>
        <dbReference type="ARBA" id="ARBA00022485"/>
    </source>
</evidence>
<dbReference type="SFLD" id="SFLDG01082">
    <property type="entry name" value="B12-binding_domain_containing"/>
    <property type="match status" value="1"/>
</dbReference>
<evidence type="ECO:0000259" key="7">
    <source>
        <dbReference type="PROSITE" id="PS51918"/>
    </source>
</evidence>
<dbReference type="Proteomes" id="UP000019426">
    <property type="component" value="Chromosome M2/40_rep1"/>
</dbReference>
<dbReference type="Pfam" id="PF04055">
    <property type="entry name" value="Radical_SAM"/>
    <property type="match status" value="1"/>
</dbReference>
<protein>
    <submittedName>
        <fullName evidence="8">Radical SAM domain protein</fullName>
    </submittedName>
</protein>
<dbReference type="GO" id="GO:0002926">
    <property type="term" value="P:tRNA wobble base 5-methoxycarbonylmethyl-2-thiouridinylation"/>
    <property type="evidence" value="ECO:0007669"/>
    <property type="project" value="TreeGrafter"/>
</dbReference>
<keyword evidence="4" id="KW-0479">Metal-binding</keyword>
<dbReference type="HOGENOM" id="CLU_057482_0_0_9"/>
<name>W6S404_9CLOT</name>
<keyword evidence="3" id="KW-0949">S-adenosyl-L-methionine</keyword>
<keyword evidence="5" id="KW-0408">Iron</keyword>
<feature type="domain" description="Radical SAM core" evidence="7">
    <location>
        <begin position="1"/>
        <end position="234"/>
    </location>
</feature>
<dbReference type="GO" id="GO:0046872">
    <property type="term" value="F:metal ion binding"/>
    <property type="evidence" value="ECO:0007669"/>
    <property type="project" value="UniProtKB-KW"/>
</dbReference>
<dbReference type="InterPro" id="IPR039661">
    <property type="entry name" value="ELP3"/>
</dbReference>
<keyword evidence="6" id="KW-0411">Iron-sulfur</keyword>
<evidence type="ECO:0000256" key="4">
    <source>
        <dbReference type="ARBA" id="ARBA00022723"/>
    </source>
</evidence>
<evidence type="ECO:0000256" key="3">
    <source>
        <dbReference type="ARBA" id="ARBA00022691"/>
    </source>
</evidence>
<dbReference type="InterPro" id="IPR006638">
    <property type="entry name" value="Elp3/MiaA/NifB-like_rSAM"/>
</dbReference>
<dbReference type="FunFam" id="3.80.30.20:FF:000016">
    <property type="entry name" value="Oxygen-independent coproporphyrinogen III oxidase"/>
    <property type="match status" value="1"/>
</dbReference>
<organism evidence="8 9">
    <name type="scientific">Clostridium bornimense</name>
    <dbReference type="NCBI Taxonomy" id="1216932"/>
    <lineage>
        <taxon>Bacteria</taxon>
        <taxon>Bacillati</taxon>
        <taxon>Bacillota</taxon>
        <taxon>Clostridia</taxon>
        <taxon>Eubacteriales</taxon>
        <taxon>Clostridiaceae</taxon>
        <taxon>Clostridium</taxon>
    </lineage>
</organism>
<dbReference type="GO" id="GO:0005737">
    <property type="term" value="C:cytoplasm"/>
    <property type="evidence" value="ECO:0007669"/>
    <property type="project" value="TreeGrafter"/>
</dbReference>
<dbReference type="Gene3D" id="3.80.30.20">
    <property type="entry name" value="tm_1862 like domain"/>
    <property type="match status" value="1"/>
</dbReference>
<dbReference type="SFLD" id="SFLDG01086">
    <property type="entry name" value="elongater_protein-like"/>
    <property type="match status" value="1"/>
</dbReference>
<dbReference type="GO" id="GO:0051539">
    <property type="term" value="F:4 iron, 4 sulfur cluster binding"/>
    <property type="evidence" value="ECO:0007669"/>
    <property type="project" value="UniProtKB-KW"/>
</dbReference>
<evidence type="ECO:0000313" key="9">
    <source>
        <dbReference type="Proteomes" id="UP000019426"/>
    </source>
</evidence>
<comment type="cofactor">
    <cofactor evidence="1">
        <name>[4Fe-4S] cluster</name>
        <dbReference type="ChEBI" id="CHEBI:49883"/>
    </cofactor>
</comment>
<gene>
    <name evidence="8" type="ORF">CM240_1894</name>
</gene>
<dbReference type="InterPro" id="IPR023404">
    <property type="entry name" value="rSAM_horseshoe"/>
</dbReference>
<dbReference type="SMART" id="SM00729">
    <property type="entry name" value="Elp3"/>
    <property type="match status" value="1"/>
</dbReference>
<dbReference type="OrthoDB" id="9815044at2"/>
<sequence length="351" mass="40176">MKSRNVIIPIFIPQEGCPHKCVFCNQETISGEENRVTAKDVINTIEEYLTTINKENTIVEVSFFGGTFTGIPIEKQKELLSVAKEYKDNGLIDKIRMSTRPDYIDRKILEHLKKYDVDIIELGVQSLDEEVLRKSGRGHTIEDVYKASSLIKEYGITLGHQMMLGLPGDSFEKDIETTKKIIEMKPALCRIYPSLVIKNTPMEKMLNMGIYKPYALEEAIDICKVVYKMLVDNDIEIIRVGLQTTNEINYDGDIIDGPFHPAFRELVEGSIYCDIIKEGYIEGEGDIKIEINEKDLSKLYCNKKKYFNEIRNMIKEKVIVKINNDISRGEILISQGEKCRKMAIKKSKGLQ</sequence>